<keyword evidence="5" id="KW-0560">Oxidoreductase</keyword>
<dbReference type="Gene3D" id="3.40.462.20">
    <property type="match status" value="1"/>
</dbReference>
<evidence type="ECO:0000256" key="2">
    <source>
        <dbReference type="ARBA" id="ARBA00005466"/>
    </source>
</evidence>
<accession>A0ABY7Q6K0</accession>
<dbReference type="PANTHER" id="PTHR42973:SF39">
    <property type="entry name" value="FAD-BINDING PCMH-TYPE DOMAIN-CONTAINING PROTEIN"/>
    <property type="match status" value="1"/>
</dbReference>
<dbReference type="Proteomes" id="UP001212821">
    <property type="component" value="Chromosome"/>
</dbReference>
<dbReference type="EMBL" id="CP115450">
    <property type="protein sequence ID" value="WBP88274.1"/>
    <property type="molecule type" value="Genomic_DNA"/>
</dbReference>
<proteinExistence type="inferred from homology"/>
<dbReference type="InterPro" id="IPR050416">
    <property type="entry name" value="FAD-linked_Oxidoreductase"/>
</dbReference>
<dbReference type="Pfam" id="PF08031">
    <property type="entry name" value="BBE"/>
    <property type="match status" value="1"/>
</dbReference>
<dbReference type="InterPro" id="IPR016169">
    <property type="entry name" value="FAD-bd_PCMH_sub2"/>
</dbReference>
<feature type="domain" description="FAD-binding PCMH-type" evidence="6">
    <location>
        <begin position="65"/>
        <end position="233"/>
    </location>
</feature>
<dbReference type="InterPro" id="IPR012951">
    <property type="entry name" value="BBE"/>
</dbReference>
<evidence type="ECO:0000256" key="3">
    <source>
        <dbReference type="ARBA" id="ARBA00022630"/>
    </source>
</evidence>
<dbReference type="RefSeq" id="WP_270146347.1">
    <property type="nucleotide sequence ID" value="NZ_CP115450.1"/>
</dbReference>
<dbReference type="Pfam" id="PF01565">
    <property type="entry name" value="FAD_binding_4"/>
    <property type="match status" value="1"/>
</dbReference>
<gene>
    <name evidence="7" type="ORF">O1G21_22170</name>
</gene>
<dbReference type="PANTHER" id="PTHR42973">
    <property type="entry name" value="BINDING OXIDOREDUCTASE, PUTATIVE (AFU_ORTHOLOGUE AFUA_1G17690)-RELATED"/>
    <property type="match status" value="1"/>
</dbReference>
<evidence type="ECO:0000313" key="8">
    <source>
        <dbReference type="Proteomes" id="UP001212821"/>
    </source>
</evidence>
<comment type="similarity">
    <text evidence="2">Belongs to the oxygen-dependent FAD-linked oxidoreductase family.</text>
</comment>
<keyword evidence="4" id="KW-0274">FAD</keyword>
<dbReference type="InterPro" id="IPR006094">
    <property type="entry name" value="Oxid_FAD_bind_N"/>
</dbReference>
<protein>
    <submittedName>
        <fullName evidence="7">FAD-binding protein</fullName>
    </submittedName>
</protein>
<keyword evidence="8" id="KW-1185">Reference proteome</keyword>
<reference evidence="8" key="1">
    <citation type="submission" date="2022-12" db="EMBL/GenBank/DDBJ databases">
        <authorList>
            <person name="Mo P."/>
        </authorList>
    </citation>
    <scope>NUCLEOTIDE SEQUENCE [LARGE SCALE GENOMIC DNA]</scope>
    <source>
        <strain evidence="8">HUAS 3-15</strain>
    </source>
</reference>
<evidence type="ECO:0000259" key="6">
    <source>
        <dbReference type="PROSITE" id="PS51387"/>
    </source>
</evidence>
<name>A0ABY7Q6K0_9ACTN</name>
<dbReference type="InterPro" id="IPR036318">
    <property type="entry name" value="FAD-bd_PCMH-like_sf"/>
</dbReference>
<evidence type="ECO:0000313" key="7">
    <source>
        <dbReference type="EMBL" id="WBP88274.1"/>
    </source>
</evidence>
<dbReference type="InterPro" id="IPR016167">
    <property type="entry name" value="FAD-bd_PCMH_sub1"/>
</dbReference>
<dbReference type="PROSITE" id="PS51387">
    <property type="entry name" value="FAD_PCMH"/>
    <property type="match status" value="1"/>
</dbReference>
<evidence type="ECO:0000256" key="5">
    <source>
        <dbReference type="ARBA" id="ARBA00023002"/>
    </source>
</evidence>
<evidence type="ECO:0000256" key="1">
    <source>
        <dbReference type="ARBA" id="ARBA00001974"/>
    </source>
</evidence>
<evidence type="ECO:0000256" key="4">
    <source>
        <dbReference type="ARBA" id="ARBA00022827"/>
    </source>
</evidence>
<organism evidence="7 8">
    <name type="scientific">Kitasatospora cathayae</name>
    <dbReference type="NCBI Taxonomy" id="3004092"/>
    <lineage>
        <taxon>Bacteria</taxon>
        <taxon>Bacillati</taxon>
        <taxon>Actinomycetota</taxon>
        <taxon>Actinomycetes</taxon>
        <taxon>Kitasatosporales</taxon>
        <taxon>Streptomycetaceae</taxon>
        <taxon>Kitasatospora</taxon>
    </lineage>
</organism>
<sequence length="502" mass="52076">MIRRRSVLEATAAAIALTALDPKGVFADTACPQWSRLASSLQGQLVLPSSANYGTAKQLDLMQYDIINPRAIAYCASPADAAACLRFAQSNAMPFSVRSGGHSLGGYSTTPGLVIDVSGLNSVTVSGTSATIGPGAELVDITNGLAPAGLALAGGMCPTVAAGGYLQGGGIGMLTRPLGLGCDSITSAQVVLADGSQVTASASQNSDLLWALKGGGGGNFGIVTSYTVQPTALTQLAVASLTWSYDHAVDTLDGFTRWLVSAPRTISGAVSINLDDAAATNTPTVAVLLVSAGTTTELNSEVTRLISMIATPTGQQTSVVPYQALMMGFYGCATDTVAQCHRIGATSQGVLPRHPFGVERNRMFSGPVDRSVWEAAVAVFDTGRQAGPSYRLQVIALGGAVNDLSRTQTAYVHRDSLYLVNYVGSVATAPVADTTAAAARQWATTGFNAISPYSNGESYQNFIDPALTDWRTAYYAENYPKLAAIKAKYDPYGAFSFAQSIS</sequence>
<dbReference type="Gene3D" id="3.30.465.10">
    <property type="match status" value="1"/>
</dbReference>
<dbReference type="InterPro" id="IPR016166">
    <property type="entry name" value="FAD-bd_PCMH"/>
</dbReference>
<comment type="cofactor">
    <cofactor evidence="1">
        <name>FAD</name>
        <dbReference type="ChEBI" id="CHEBI:57692"/>
    </cofactor>
</comment>
<keyword evidence="3" id="KW-0285">Flavoprotein</keyword>
<dbReference type="Gene3D" id="3.30.43.10">
    <property type="entry name" value="Uridine Diphospho-n-acetylenolpyruvylglucosamine Reductase, domain 2"/>
    <property type="match status" value="1"/>
</dbReference>
<dbReference type="SUPFAM" id="SSF56176">
    <property type="entry name" value="FAD-binding/transporter-associated domain-like"/>
    <property type="match status" value="1"/>
</dbReference>